<proteinExistence type="predicted"/>
<feature type="transmembrane region" description="Helical" evidence="1">
    <location>
        <begin position="192"/>
        <end position="211"/>
    </location>
</feature>
<dbReference type="EMBL" id="JAAGNX010000001">
    <property type="protein sequence ID" value="NDV61108.1"/>
    <property type="molecule type" value="Genomic_DNA"/>
</dbReference>
<keyword evidence="1" id="KW-0472">Membrane</keyword>
<feature type="transmembrane region" description="Helical" evidence="1">
    <location>
        <begin position="131"/>
        <end position="150"/>
    </location>
</feature>
<evidence type="ECO:0000313" key="2">
    <source>
        <dbReference type="EMBL" id="NDV61108.1"/>
    </source>
</evidence>
<evidence type="ECO:0000313" key="3">
    <source>
        <dbReference type="Proteomes" id="UP000478417"/>
    </source>
</evidence>
<dbReference type="RefSeq" id="WP_163961743.1">
    <property type="nucleotide sequence ID" value="NZ_JAAGNX010000001.1"/>
</dbReference>
<keyword evidence="3" id="KW-1185">Reference proteome</keyword>
<keyword evidence="1" id="KW-0812">Transmembrane</keyword>
<keyword evidence="1" id="KW-1133">Transmembrane helix</keyword>
<dbReference type="AlphaFoldDB" id="A0A6B2LX25"/>
<name>A0A6B2LX25_9BACT</name>
<accession>A0A6B2LX25</accession>
<feature type="transmembrane region" description="Helical" evidence="1">
    <location>
        <begin position="105"/>
        <end position="124"/>
    </location>
</feature>
<evidence type="ECO:0000256" key="1">
    <source>
        <dbReference type="SAM" id="Phobius"/>
    </source>
</evidence>
<organism evidence="2 3">
    <name type="scientific">Oceanipulchritudo coccoides</name>
    <dbReference type="NCBI Taxonomy" id="2706888"/>
    <lineage>
        <taxon>Bacteria</taxon>
        <taxon>Pseudomonadati</taxon>
        <taxon>Verrucomicrobiota</taxon>
        <taxon>Opitutia</taxon>
        <taxon>Puniceicoccales</taxon>
        <taxon>Oceanipulchritudinaceae</taxon>
        <taxon>Oceanipulchritudo</taxon>
    </lineage>
</organism>
<comment type="caution">
    <text evidence="2">The sequence shown here is derived from an EMBL/GenBank/DDBJ whole genome shotgun (WGS) entry which is preliminary data.</text>
</comment>
<feature type="transmembrane region" description="Helical" evidence="1">
    <location>
        <begin position="33"/>
        <end position="51"/>
    </location>
</feature>
<protein>
    <submittedName>
        <fullName evidence="2">Uncharacterized protein</fullName>
    </submittedName>
</protein>
<sequence>MKNPLKSSSETNLPWWRRELRFLDRALNPLSRGLMLVAAVLFALVVLFPLWRITLVAPQYQEGLRLTIYAYQLVGGNGGQDLVEINNLNHYIGMKPIEESDFVEITWLPFVLGIFVILSLRAAVLGRISQVIDILVLFTYLGLFSLGLFYHRLYTYGHDLDPKAPMTIEPFTPVIIGKNKIANFVQWSYPSVGGWLMLLIPVVLVLAVWFSRKGRRA</sequence>
<gene>
    <name evidence="2" type="ORF">G0Q06_01450</name>
</gene>
<dbReference type="Proteomes" id="UP000478417">
    <property type="component" value="Unassembled WGS sequence"/>
</dbReference>
<reference evidence="2 3" key="1">
    <citation type="submission" date="2020-02" db="EMBL/GenBank/DDBJ databases">
        <title>Albibacoteraceae fam. nov., the first described family within the subdivision 4 Verrucomicrobia.</title>
        <authorList>
            <person name="Xi F."/>
        </authorList>
    </citation>
    <scope>NUCLEOTIDE SEQUENCE [LARGE SCALE GENOMIC DNA]</scope>
    <source>
        <strain evidence="2 3">CK1056</strain>
    </source>
</reference>